<proteinExistence type="predicted"/>
<dbReference type="OrthoDB" id="3496539at2759"/>
<dbReference type="Pfam" id="PF03443">
    <property type="entry name" value="AA9"/>
    <property type="match status" value="1"/>
</dbReference>
<dbReference type="CDD" id="cd21175">
    <property type="entry name" value="LPMO_AA9"/>
    <property type="match status" value="1"/>
</dbReference>
<name>A0A9W9V338_9EURO</name>
<evidence type="ECO:0000256" key="6">
    <source>
        <dbReference type="SAM" id="SignalP"/>
    </source>
</evidence>
<reference evidence="8" key="2">
    <citation type="journal article" date="2023" name="IMA Fungus">
        <title>Comparative genomic study of the Penicillium genus elucidates a diverse pangenome and 15 lateral gene transfer events.</title>
        <authorList>
            <person name="Petersen C."/>
            <person name="Sorensen T."/>
            <person name="Nielsen M.R."/>
            <person name="Sondergaard T.E."/>
            <person name="Sorensen J.L."/>
            <person name="Fitzpatrick D.A."/>
            <person name="Frisvad J.C."/>
            <person name="Nielsen K.L."/>
        </authorList>
    </citation>
    <scope>NUCLEOTIDE SEQUENCE</scope>
    <source>
        <strain evidence="8">IBT 29864</strain>
    </source>
</reference>
<comment type="subcellular location">
    <subcellularLocation>
        <location evidence="2 5">Secreted</location>
    </subcellularLocation>
</comment>
<evidence type="ECO:0000256" key="2">
    <source>
        <dbReference type="ARBA" id="ARBA00004613"/>
    </source>
</evidence>
<dbReference type="GO" id="GO:0008810">
    <property type="term" value="F:cellulase activity"/>
    <property type="evidence" value="ECO:0007669"/>
    <property type="project" value="UniProtKB-UniRule"/>
</dbReference>
<keyword evidence="5" id="KW-0136">Cellulose degradation</keyword>
<feature type="chain" id="PRO_5040899859" description="AA9 family lytic polysaccharide monooxygenase" evidence="6">
    <location>
        <begin position="22"/>
        <end position="365"/>
    </location>
</feature>
<dbReference type="Proteomes" id="UP001147782">
    <property type="component" value="Unassembled WGS sequence"/>
</dbReference>
<evidence type="ECO:0000313" key="8">
    <source>
        <dbReference type="EMBL" id="KAJ5364720.1"/>
    </source>
</evidence>
<dbReference type="GO" id="GO:0030248">
    <property type="term" value="F:cellulose binding"/>
    <property type="evidence" value="ECO:0007669"/>
    <property type="project" value="UniProtKB-UniRule"/>
</dbReference>
<keyword evidence="8" id="KW-0378">Hydrolase</keyword>
<keyword evidence="6" id="KW-0732">Signal</keyword>
<feature type="signal peptide" evidence="6">
    <location>
        <begin position="1"/>
        <end position="21"/>
    </location>
</feature>
<evidence type="ECO:0000256" key="3">
    <source>
        <dbReference type="ARBA" id="ARBA00022525"/>
    </source>
</evidence>
<organism evidence="8 9">
    <name type="scientific">Penicillium cataractarum</name>
    <dbReference type="NCBI Taxonomy" id="2100454"/>
    <lineage>
        <taxon>Eukaryota</taxon>
        <taxon>Fungi</taxon>
        <taxon>Dikarya</taxon>
        <taxon>Ascomycota</taxon>
        <taxon>Pezizomycotina</taxon>
        <taxon>Eurotiomycetes</taxon>
        <taxon>Eurotiomycetidae</taxon>
        <taxon>Eurotiales</taxon>
        <taxon>Aspergillaceae</taxon>
        <taxon>Penicillium</taxon>
    </lineage>
</organism>
<dbReference type="GO" id="GO:0005576">
    <property type="term" value="C:extracellular region"/>
    <property type="evidence" value="ECO:0007669"/>
    <property type="project" value="UniProtKB-SubCell"/>
</dbReference>
<reference evidence="8" key="1">
    <citation type="submission" date="2022-11" db="EMBL/GenBank/DDBJ databases">
        <authorList>
            <person name="Petersen C."/>
        </authorList>
    </citation>
    <scope>NUCLEOTIDE SEQUENCE</scope>
    <source>
        <strain evidence="8">IBT 29864</strain>
    </source>
</reference>
<keyword evidence="3 5" id="KW-0964">Secreted</keyword>
<accession>A0A9W9V338</accession>
<evidence type="ECO:0000259" key="7">
    <source>
        <dbReference type="Pfam" id="PF03443"/>
    </source>
</evidence>
<keyword evidence="5" id="KW-0119">Carbohydrate metabolism</keyword>
<comment type="domain">
    <text evidence="5">Has a modular structure: an endo-beta-1,4-glucanase catalytic module at the N-terminus, a linker rich in serines and threonines, and a C-terminal carbohydrate-binding module (CBM).</text>
</comment>
<dbReference type="PANTHER" id="PTHR33353">
    <property type="entry name" value="PUTATIVE (AFU_ORTHOLOGUE AFUA_1G12560)-RELATED"/>
    <property type="match status" value="1"/>
</dbReference>
<dbReference type="EMBL" id="JAPZBS010000008">
    <property type="protein sequence ID" value="KAJ5364720.1"/>
    <property type="molecule type" value="Genomic_DNA"/>
</dbReference>
<dbReference type="AlphaFoldDB" id="A0A9W9V338"/>
<gene>
    <name evidence="8" type="ORF">N7496_010433</name>
</gene>
<dbReference type="PANTHER" id="PTHR33353:SF2">
    <property type="entry name" value="ENDO-BETA-1,4-GLUCANASE D"/>
    <property type="match status" value="1"/>
</dbReference>
<keyword evidence="9" id="KW-1185">Reference proteome</keyword>
<keyword evidence="4 5" id="KW-1015">Disulfide bond</keyword>
<comment type="caution">
    <text evidence="8">The sequence shown here is derived from an EMBL/GenBank/DDBJ whole genome shotgun (WGS) entry which is preliminary data.</text>
</comment>
<evidence type="ECO:0000256" key="5">
    <source>
        <dbReference type="RuleBase" id="RU368122"/>
    </source>
</evidence>
<protein>
    <recommendedName>
        <fullName evidence="5">AA9 family lytic polysaccharide monooxygenase</fullName>
        <ecNumber evidence="5">1.14.99.56</ecNumber>
    </recommendedName>
    <alternativeName>
        <fullName evidence="5">Endo-beta-1,4-glucanase</fullName>
    </alternativeName>
    <alternativeName>
        <fullName evidence="5">Glycosyl hydrolase 61 family protein</fullName>
    </alternativeName>
</protein>
<evidence type="ECO:0000313" key="9">
    <source>
        <dbReference type="Proteomes" id="UP001147782"/>
    </source>
</evidence>
<keyword evidence="5" id="KW-0624">Polysaccharide degradation</keyword>
<comment type="function">
    <text evidence="5">Lytic polysaccharide monooxygenase (LMPO) that depolymerizes crystalline and amorphous polysaccharides via the oxidation of scissile alpha- or beta-(1-4)-glycosidic bonds, yielding C1 and/or C4 oxidation products. Catalysis by LPMOs requires the reduction of the active-site copper from Cu(II) to Cu(I) by a reducing agent and H(2)O(2) or O(2) as a cosubstrate.</text>
</comment>
<comment type="cofactor">
    <cofactor evidence="1">
        <name>Cu(2+)</name>
        <dbReference type="ChEBI" id="CHEBI:29036"/>
    </cofactor>
</comment>
<dbReference type="GeneID" id="81442525"/>
<dbReference type="InterPro" id="IPR005103">
    <property type="entry name" value="AA9_LPMO"/>
</dbReference>
<dbReference type="RefSeq" id="XP_056552346.1">
    <property type="nucleotide sequence ID" value="XM_056703346.1"/>
</dbReference>
<dbReference type="GO" id="GO:0030245">
    <property type="term" value="P:cellulose catabolic process"/>
    <property type="evidence" value="ECO:0007669"/>
    <property type="project" value="UniProtKB-UniRule"/>
</dbReference>
<evidence type="ECO:0000256" key="1">
    <source>
        <dbReference type="ARBA" id="ARBA00001973"/>
    </source>
</evidence>
<dbReference type="EC" id="1.14.99.56" evidence="5"/>
<feature type="domain" description="Auxiliary Activity family 9 catalytic" evidence="7">
    <location>
        <begin position="22"/>
        <end position="222"/>
    </location>
</feature>
<sequence length="365" mass="39281">MRFQVHLAVAFSLSSIPGTLGHYFFPYFIHNGNVTEYYEYVREDTQGYMPWKGNYNNDDFRCNTGSFQYASQTDVNKVKAGDQIGFGTDFGALIEHPGPMQVYLSKAPGDVHDYDGSGDWFKIWELGPTSFGNDGIQWGVTGRSDFTFTLPKETPAGQYLVRIEHIALHGAGEFGGAEFYFNCAQIEVESDSTETPGPVVKIPGVYTGYEPGILFYMYRDYWRNYTMPGPNVWPLSIGSSIYAEGVTGTPTGTWSAPAVTPMIGSATATSSSQVQSGYSTPLAASQRAQSPSSSVSAMPVVTSEAAAETTPALSSSTQIIDGSCGTVTITTTTTVSEDSLTTTASGCIPDRITTTTTVTVFPTGN</sequence>
<comment type="catalytic activity">
    <reaction evidence="5">
        <text>[(1-&gt;4)-beta-D-glucosyl]n+m + reduced acceptor + O2 = 4-dehydro-beta-D-glucosyl-[(1-&gt;4)-beta-D-glucosyl]n-1 + [(1-&gt;4)-beta-D-glucosyl]m + acceptor + H2O.</text>
        <dbReference type="EC" id="1.14.99.56"/>
    </reaction>
</comment>
<dbReference type="Gene3D" id="2.70.50.70">
    <property type="match status" value="1"/>
</dbReference>
<evidence type="ECO:0000256" key="4">
    <source>
        <dbReference type="ARBA" id="ARBA00023157"/>
    </source>
</evidence>
<dbReference type="InterPro" id="IPR049892">
    <property type="entry name" value="AA9"/>
</dbReference>